<evidence type="ECO:0000256" key="10">
    <source>
        <dbReference type="RuleBase" id="RU361210"/>
    </source>
</evidence>
<keyword evidence="6 10" id="KW-0697">Rotamase</keyword>
<dbReference type="AlphaFoldDB" id="A0A3A2ZRM9"/>
<dbReference type="GO" id="GO:0008160">
    <property type="term" value="F:protein tyrosine phosphatase activator activity"/>
    <property type="evidence" value="ECO:0007669"/>
    <property type="project" value="TreeGrafter"/>
</dbReference>
<sequence>MAVDGITVRILPTLDPSVGHPFVEPSKKINESQDVSSFLCSKAYVDIMTFLLQLNRSMFPTKSSDGSVRTWPLNSGAVEFSAPIRQLQGLLSKLEAIIEEAPPDKGPRRFGNISFRKWYQIVESRASELLDECLSPEVLQTKSLNEDGPDVKAELRAYFLGSWGHGQRLDYGTGHELSFLAFLGGIWKLNGFPKTSPGVEERAIVLGVIQPYLELVRLLIKTYNLEPAGSHGVWGLDDHSFIPYIFGSAQLSPAMSESDRIPEEGSLPEAPNPDTITNAKIVEKERKANLYFSAIGFIYDVKKGPFWEHSPMLFDISGVPAGWAKINKGMIKMYNAEVLGKFPVVQHFPFGFLFSWDRDPNAIPPPASVHTASGPQSRPNEYAPPGSNPAPGSGTKAPWAAASRPPAAAGPTVAPWAASGTSAAPGPSALPDTSRMPPGPMAPTRARWAEPSPAPSSGDLKDIHTKAPWAK</sequence>
<gene>
    <name evidence="12" type="ORF">PHISCL_02684</name>
</gene>
<dbReference type="CDD" id="cd04087">
    <property type="entry name" value="PTPA"/>
    <property type="match status" value="1"/>
</dbReference>
<comment type="caution">
    <text evidence="12">The sequence shown here is derived from an EMBL/GenBank/DDBJ whole genome shotgun (WGS) entry which is preliminary data.</text>
</comment>
<evidence type="ECO:0000256" key="9">
    <source>
        <dbReference type="ARBA" id="ARBA00025287"/>
    </source>
</evidence>
<protein>
    <recommendedName>
        <fullName evidence="10">Serine/threonine-protein phosphatase 2A activator</fullName>
        <ecNumber evidence="10">5.2.1.8</ecNumber>
    </recommendedName>
    <alternativeName>
        <fullName evidence="10">Phosphotyrosyl phosphatase activator</fullName>
    </alternativeName>
</protein>
<dbReference type="OrthoDB" id="16120at2759"/>
<comment type="catalytic activity">
    <reaction evidence="1 10">
        <text>[protein]-peptidylproline (omega=180) = [protein]-peptidylproline (omega=0)</text>
        <dbReference type="Rhea" id="RHEA:16237"/>
        <dbReference type="Rhea" id="RHEA-COMP:10747"/>
        <dbReference type="Rhea" id="RHEA-COMP:10748"/>
        <dbReference type="ChEBI" id="CHEBI:83833"/>
        <dbReference type="ChEBI" id="CHEBI:83834"/>
        <dbReference type="EC" id="5.2.1.8"/>
    </reaction>
</comment>
<proteinExistence type="inferred from homology"/>
<dbReference type="PANTHER" id="PTHR10012:SF3">
    <property type="entry name" value="SERINE_THREONINE-PROTEIN PHOSPHATASE 2A ACTIVATOR 1"/>
    <property type="match status" value="1"/>
</dbReference>
<evidence type="ECO:0000256" key="11">
    <source>
        <dbReference type="SAM" id="MobiDB-lite"/>
    </source>
</evidence>
<feature type="compositionally biased region" description="Polar residues" evidence="11">
    <location>
        <begin position="370"/>
        <end position="379"/>
    </location>
</feature>
<dbReference type="Gene3D" id="1.20.120.1150">
    <property type="match status" value="1"/>
</dbReference>
<dbReference type="EC" id="5.2.1.8" evidence="10"/>
<dbReference type="EMBL" id="MVGC01000062">
    <property type="protein sequence ID" value="RJE24973.1"/>
    <property type="molecule type" value="Genomic_DNA"/>
</dbReference>
<dbReference type="GO" id="GO:0003755">
    <property type="term" value="F:peptidyl-prolyl cis-trans isomerase activity"/>
    <property type="evidence" value="ECO:0007669"/>
    <property type="project" value="UniProtKB-KW"/>
</dbReference>
<dbReference type="GO" id="GO:0005634">
    <property type="term" value="C:nucleus"/>
    <property type="evidence" value="ECO:0007669"/>
    <property type="project" value="UniProtKB-SubCell"/>
</dbReference>
<organism evidence="12 13">
    <name type="scientific">Aspergillus sclerotialis</name>
    <dbReference type="NCBI Taxonomy" id="2070753"/>
    <lineage>
        <taxon>Eukaryota</taxon>
        <taxon>Fungi</taxon>
        <taxon>Dikarya</taxon>
        <taxon>Ascomycota</taxon>
        <taxon>Pezizomycotina</taxon>
        <taxon>Eurotiomycetes</taxon>
        <taxon>Eurotiomycetidae</taxon>
        <taxon>Eurotiales</taxon>
        <taxon>Aspergillaceae</taxon>
        <taxon>Aspergillus</taxon>
        <taxon>Aspergillus subgen. Polypaecilum</taxon>
    </lineage>
</organism>
<dbReference type="InterPro" id="IPR037218">
    <property type="entry name" value="PTPA_sf"/>
</dbReference>
<evidence type="ECO:0000256" key="3">
    <source>
        <dbReference type="ARBA" id="ARBA00004496"/>
    </source>
</evidence>
<keyword evidence="13" id="KW-1185">Reference proteome</keyword>
<dbReference type="SUPFAM" id="SSF140984">
    <property type="entry name" value="PTPA-like"/>
    <property type="match status" value="1"/>
</dbReference>
<comment type="function">
    <text evidence="9">PPIases accelerate the folding of proteins. It catalyzes the cis-trans isomerization of proline imidic peptide bonds in oligopeptides. Acts as a regulatory subunit for PP2A-like phosphatases modulating their activity or substrate specificity, probably by inducing a conformational change in the catalytic subunit, a direct target of the PPIase. Can reactivate inactive phosphatase PP2A-phosphatase methylesterase complexes (PP2Ai) in presence of ATP and Mg(2+) by dissociating the inactive form from the complex.</text>
</comment>
<dbReference type="InterPro" id="IPR043170">
    <property type="entry name" value="PTPA_C_lid"/>
</dbReference>
<dbReference type="Proteomes" id="UP000266188">
    <property type="component" value="Unassembled WGS sequence"/>
</dbReference>
<reference evidence="13" key="1">
    <citation type="submission" date="2017-02" db="EMBL/GenBank/DDBJ databases">
        <authorList>
            <person name="Tafer H."/>
            <person name="Lopandic K."/>
        </authorList>
    </citation>
    <scope>NUCLEOTIDE SEQUENCE [LARGE SCALE GENOMIC DNA]</scope>
    <source>
        <strain evidence="13">CBS 366.77</strain>
    </source>
</reference>
<evidence type="ECO:0000256" key="4">
    <source>
        <dbReference type="ARBA" id="ARBA00011019"/>
    </source>
</evidence>
<evidence type="ECO:0000256" key="6">
    <source>
        <dbReference type="ARBA" id="ARBA00023110"/>
    </source>
</evidence>
<dbReference type="STRING" id="2070753.A0A3A2ZRM9"/>
<accession>A0A3A2ZRM9</accession>
<feature type="region of interest" description="Disordered" evidence="11">
    <location>
        <begin position="365"/>
        <end position="471"/>
    </location>
</feature>
<evidence type="ECO:0000256" key="2">
    <source>
        <dbReference type="ARBA" id="ARBA00004123"/>
    </source>
</evidence>
<evidence type="ECO:0000313" key="12">
    <source>
        <dbReference type="EMBL" id="RJE24973.1"/>
    </source>
</evidence>
<name>A0A3A2ZRM9_9EURO</name>
<evidence type="ECO:0000256" key="5">
    <source>
        <dbReference type="ARBA" id="ARBA00022490"/>
    </source>
</evidence>
<comment type="similarity">
    <text evidence="4 10">Belongs to the PTPA-type PPIase family.</text>
</comment>
<dbReference type="PANTHER" id="PTHR10012">
    <property type="entry name" value="SERINE/THREONINE-PROTEIN PHOSPHATASE 2A REGULATORY SUBUNIT B"/>
    <property type="match status" value="1"/>
</dbReference>
<comment type="subcellular location">
    <subcellularLocation>
        <location evidence="3 10">Cytoplasm</location>
    </subcellularLocation>
    <subcellularLocation>
        <location evidence="2">Nucleus</location>
    </subcellularLocation>
</comment>
<feature type="compositionally biased region" description="Low complexity" evidence="11">
    <location>
        <begin position="383"/>
        <end position="429"/>
    </location>
</feature>
<keyword evidence="7 10" id="KW-0413">Isomerase</keyword>
<evidence type="ECO:0000256" key="8">
    <source>
        <dbReference type="ARBA" id="ARBA00023242"/>
    </source>
</evidence>
<dbReference type="GO" id="GO:0007052">
    <property type="term" value="P:mitotic spindle organization"/>
    <property type="evidence" value="ECO:0007669"/>
    <property type="project" value="TreeGrafter"/>
</dbReference>
<evidence type="ECO:0000256" key="7">
    <source>
        <dbReference type="ARBA" id="ARBA00023235"/>
    </source>
</evidence>
<dbReference type="FunFam" id="1.20.120.1150:FF:000003">
    <property type="entry name" value="Serine/threonine-protein phosphatase 2A activator"/>
    <property type="match status" value="1"/>
</dbReference>
<dbReference type="InterPro" id="IPR004327">
    <property type="entry name" value="Phstyr_phstse_ac"/>
</dbReference>
<dbReference type="GO" id="GO:0005737">
    <property type="term" value="C:cytoplasm"/>
    <property type="evidence" value="ECO:0007669"/>
    <property type="project" value="UniProtKB-SubCell"/>
</dbReference>
<dbReference type="GO" id="GO:0000159">
    <property type="term" value="C:protein phosphatase type 2A complex"/>
    <property type="evidence" value="ECO:0007669"/>
    <property type="project" value="TreeGrafter"/>
</dbReference>
<dbReference type="Pfam" id="PF03095">
    <property type="entry name" value="PTPA"/>
    <property type="match status" value="1"/>
</dbReference>
<evidence type="ECO:0000256" key="1">
    <source>
        <dbReference type="ARBA" id="ARBA00000971"/>
    </source>
</evidence>
<evidence type="ECO:0000313" key="13">
    <source>
        <dbReference type="Proteomes" id="UP000266188"/>
    </source>
</evidence>
<keyword evidence="8" id="KW-0539">Nucleus</keyword>
<keyword evidence="5 10" id="KW-0963">Cytoplasm</keyword>